<proteinExistence type="predicted"/>
<dbReference type="SUPFAM" id="SSF53756">
    <property type="entry name" value="UDP-Glycosyltransferase/glycogen phosphorylase"/>
    <property type="match status" value="1"/>
</dbReference>
<dbReference type="EMBL" id="LVVK01000002">
    <property type="protein sequence ID" value="OPB46685.1"/>
    <property type="molecule type" value="Genomic_DNA"/>
</dbReference>
<protein>
    <submittedName>
        <fullName evidence="1">Uncharacterized protein</fullName>
    </submittedName>
</protein>
<organism evidence="1 2">
    <name type="scientific">Trichoderma guizhouense</name>
    <dbReference type="NCBI Taxonomy" id="1491466"/>
    <lineage>
        <taxon>Eukaryota</taxon>
        <taxon>Fungi</taxon>
        <taxon>Dikarya</taxon>
        <taxon>Ascomycota</taxon>
        <taxon>Pezizomycotina</taxon>
        <taxon>Sordariomycetes</taxon>
        <taxon>Hypocreomycetidae</taxon>
        <taxon>Hypocreales</taxon>
        <taxon>Hypocreaceae</taxon>
        <taxon>Trichoderma</taxon>
    </lineage>
</organism>
<dbReference type="OrthoDB" id="5131352at2759"/>
<evidence type="ECO:0000313" key="1">
    <source>
        <dbReference type="EMBL" id="OPB46685.1"/>
    </source>
</evidence>
<evidence type="ECO:0000313" key="2">
    <source>
        <dbReference type="Proteomes" id="UP000191004"/>
    </source>
</evidence>
<gene>
    <name evidence="1" type="ORF">A0O28_0068090</name>
</gene>
<accession>A0A1T3D0D0</accession>
<dbReference type="Proteomes" id="UP000191004">
    <property type="component" value="Unassembled WGS sequence"/>
</dbReference>
<sequence>MGENPDQVHHDDSDQTSLVESTAQPINIVCNAQPFGGGPGATLMAVMPCLRSRLKSLGPVALHYVGSSLTMDFQKLTKADWDGSHHIDLYSNPETGKKELVSLLQRLKPRLVVTSMDELVAAAAQAAGIPVVIIDLLLWFWPSISPHWRQADMVIAAEFYGVQERIISEKMNNVVTVPPLGPPPRTTAGPSKDVLLNFGGMVNPLMPKEEYVAYARLIYSAAKRALNLRNAALPKSQHAKLIVLVASLDVARGIDPQDPEAARMVLPDEALDLMASSELVCCTAGLGNLYAAGAVANAVLLLPPLHEGHAIQTHLIKKAGISIDAMEWHEFTSGVPINYYNGSLEVMDDVSKAQKEVISSGQAQKALTDRMLAAMLHSAASAAGSSAQDPPLRTLITTFGQDNGDAMAARIVDVLTRVRSHG</sequence>
<keyword evidence="2" id="KW-1185">Reference proteome</keyword>
<reference evidence="1 2" key="1">
    <citation type="submission" date="2016-04" db="EMBL/GenBank/DDBJ databases">
        <title>Multiple horizontal gene transfer events from other fungi enriched the ability of the initially mycotrophic fungus Trichoderma (Ascomycota) to feed on dead plant biomass.</title>
        <authorList>
            <person name="Atanasova L."/>
            <person name="Chenthamara K."/>
            <person name="Zhang J."/>
            <person name="Grujic M."/>
            <person name="Henrissat B."/>
            <person name="Kuo A."/>
            <person name="Aertz A."/>
            <person name="Salamov A."/>
            <person name="Lipzen A."/>
            <person name="Labutti K."/>
            <person name="Barry K."/>
            <person name="Miao Y."/>
            <person name="Rahimi M.J."/>
            <person name="Shen Q."/>
            <person name="Grigoriev I.V."/>
            <person name="Kubicek C.P."/>
            <person name="Druzhinina I.S."/>
        </authorList>
    </citation>
    <scope>NUCLEOTIDE SEQUENCE [LARGE SCALE GENOMIC DNA]</scope>
    <source>
        <strain evidence="1 2">NJAU 4742</strain>
    </source>
</reference>
<name>A0A1T3D0D0_9HYPO</name>
<comment type="caution">
    <text evidence="1">The sequence shown here is derived from an EMBL/GenBank/DDBJ whole genome shotgun (WGS) entry which is preliminary data.</text>
</comment>
<dbReference type="AlphaFoldDB" id="A0A1T3D0D0"/>